<dbReference type="CDD" id="cd00085">
    <property type="entry name" value="HNHc"/>
    <property type="match status" value="1"/>
</dbReference>
<evidence type="ECO:0000256" key="1">
    <source>
        <dbReference type="ARBA" id="ARBA00023450"/>
    </source>
</evidence>
<dbReference type="InterPro" id="IPR003870">
    <property type="entry name" value="DUF222"/>
</dbReference>
<keyword evidence="5" id="KW-1185">Reference proteome</keyword>
<feature type="compositionally biased region" description="Low complexity" evidence="2">
    <location>
        <begin position="338"/>
        <end position="347"/>
    </location>
</feature>
<comment type="similarity">
    <text evidence="1">Belongs to the Rv1128c/1148c/1588c/1702c/1945/3466 family.</text>
</comment>
<feature type="compositionally biased region" description="Basic and acidic residues" evidence="2">
    <location>
        <begin position="486"/>
        <end position="507"/>
    </location>
</feature>
<evidence type="ECO:0000256" key="2">
    <source>
        <dbReference type="SAM" id="MobiDB-lite"/>
    </source>
</evidence>
<feature type="region of interest" description="Disordered" evidence="2">
    <location>
        <begin position="600"/>
        <end position="631"/>
    </location>
</feature>
<feature type="region of interest" description="Disordered" evidence="2">
    <location>
        <begin position="332"/>
        <end position="381"/>
    </location>
</feature>
<gene>
    <name evidence="4" type="ORF">FY030_04730</name>
</gene>
<dbReference type="EMBL" id="CP044427">
    <property type="protein sequence ID" value="QFG68109.1"/>
    <property type="molecule type" value="Genomic_DNA"/>
</dbReference>
<dbReference type="SMART" id="SM00507">
    <property type="entry name" value="HNHc"/>
    <property type="match status" value="1"/>
</dbReference>
<dbReference type="Pfam" id="PF01844">
    <property type="entry name" value="HNH"/>
    <property type="match status" value="1"/>
</dbReference>
<dbReference type="Proteomes" id="UP000326546">
    <property type="component" value="Chromosome"/>
</dbReference>
<evidence type="ECO:0000313" key="5">
    <source>
        <dbReference type="Proteomes" id="UP000326546"/>
    </source>
</evidence>
<dbReference type="GO" id="GO:0003676">
    <property type="term" value="F:nucleic acid binding"/>
    <property type="evidence" value="ECO:0007669"/>
    <property type="project" value="InterPro"/>
</dbReference>
<evidence type="ECO:0000259" key="3">
    <source>
        <dbReference type="SMART" id="SM00507"/>
    </source>
</evidence>
<dbReference type="KEGG" id="serw:FY030_04730"/>
<feature type="region of interest" description="Disordered" evidence="2">
    <location>
        <begin position="1"/>
        <end position="50"/>
    </location>
</feature>
<dbReference type="OrthoDB" id="5241234at2"/>
<feature type="domain" description="HNH nuclease" evidence="3">
    <location>
        <begin position="547"/>
        <end position="597"/>
    </location>
</feature>
<organism evidence="4 5">
    <name type="scientific">Ornithinimicrobium pratense</name>
    <dbReference type="NCBI Taxonomy" id="2593973"/>
    <lineage>
        <taxon>Bacteria</taxon>
        <taxon>Bacillati</taxon>
        <taxon>Actinomycetota</taxon>
        <taxon>Actinomycetes</taxon>
        <taxon>Micrococcales</taxon>
        <taxon>Ornithinimicrobiaceae</taxon>
        <taxon>Ornithinimicrobium</taxon>
    </lineage>
</organism>
<dbReference type="AlphaFoldDB" id="A0A5J6V2L6"/>
<dbReference type="GO" id="GO:0008270">
    <property type="term" value="F:zinc ion binding"/>
    <property type="evidence" value="ECO:0007669"/>
    <property type="project" value="InterPro"/>
</dbReference>
<dbReference type="InterPro" id="IPR002711">
    <property type="entry name" value="HNH"/>
</dbReference>
<name>A0A5J6V2L6_9MICO</name>
<sequence>MQVGRRQSDESPVDGSGAGCPAAPEERAAGTGVEARDGATSTPAPPDRTLSWADQIASWRELLPQERLDGLSDEDRLALLRELELLSRAVAAVGASLQVAFYTSQVAAQIADGVAPSRAGKAVPDDLAQARLTSPYWGSRELTCAKALVREMPRTLGALRAGVITALQARVITEATTCVDAADRAEIDERLGPRLAGASTQEIGALVRSLVYEVDPAGFVARARKAAADRGVSVRPCPDVMGLLSARLPAPQAIACYHSLRATAETMKASGDPRTLGQLMADALFERLTGRSVVDGVDVEVGLVITDEALFAGTSDAAVLLGYGPIPAQSARDLLNPTTDTSDADTSQADRSEAGTGLADDAAEGDENVGGTAHSPASTRAAPSISAGFGGGIVPAGYCPGGPRCTTFSCTLTHGHPAASGLPTAPDLGSLSRRAEPASTFTSPTTSASAADSEEPDPSALGDSCAHQGSKPERDPAAGPGCNPELEQKRPESTGERPNDPAREQRRQVAVPEAAPSATVWVRRLYTDPVSGVLTDRDNRKRLFTGALRALLVSRDQTCRNSWCGAPVRHIDHVQRHADQGSTDAENGRGLCARCNLARERPRQLGTPPSTYRPPPPLLPCLPRPEHRAAA</sequence>
<accession>A0A5J6V2L6</accession>
<reference evidence="4 5" key="1">
    <citation type="submission" date="2019-09" db="EMBL/GenBank/DDBJ databases">
        <title>Serinicoccus pratensis sp. nov., isolated from meadow soil.</title>
        <authorList>
            <person name="Zhang W."/>
        </authorList>
    </citation>
    <scope>NUCLEOTIDE SEQUENCE [LARGE SCALE GENOMIC DNA]</scope>
    <source>
        <strain evidence="4 5">W204</strain>
    </source>
</reference>
<dbReference type="GO" id="GO:0004519">
    <property type="term" value="F:endonuclease activity"/>
    <property type="evidence" value="ECO:0007669"/>
    <property type="project" value="InterPro"/>
</dbReference>
<protein>
    <submittedName>
        <fullName evidence="4">DUF222 domain-containing protein</fullName>
    </submittedName>
</protein>
<feature type="compositionally biased region" description="Low complexity" evidence="2">
    <location>
        <begin position="437"/>
        <end position="451"/>
    </location>
</feature>
<dbReference type="InterPro" id="IPR003615">
    <property type="entry name" value="HNH_nuc"/>
</dbReference>
<dbReference type="Pfam" id="PF02720">
    <property type="entry name" value="DUF222"/>
    <property type="match status" value="1"/>
</dbReference>
<feature type="region of interest" description="Disordered" evidence="2">
    <location>
        <begin position="421"/>
        <end position="514"/>
    </location>
</feature>
<feature type="compositionally biased region" description="Pro residues" evidence="2">
    <location>
        <begin position="611"/>
        <end position="623"/>
    </location>
</feature>
<evidence type="ECO:0000313" key="4">
    <source>
        <dbReference type="EMBL" id="QFG68109.1"/>
    </source>
</evidence>
<proteinExistence type="inferred from homology"/>